<sequence>MTGDDGDEQLNDADEQAAPSAEADASPDDASPDAEAYEPDADDEDDEDYDDPEAEAAGYAGAGRGGGRRRKKKHGWLKVTLLTLLTMLLIIVLAFVGFALYLNHVVTANIKHGDPLPTATVKPAADAGDAQNILLMGSDTRSGSVKNNRENARSDVIQLVHISADKKSVQVIHFPRDLYVPIPGHGKNKINAAFAYGGPALLAQTLSNLLGGVTINRYAIIDFKGFADLTDDLGGVKVYVAQPFSEKGYGTFHKGYNTMNGEQALGFVRERHQLAQGDIDRGRDQQAWISAVARKTLSAGTLLNPLKLTRTVDDLTKYTEVDADTSASDLRGLAFDLRNLRSGDITYFTAPFSGFASDPVAGSIDVVNEPQMKKLGQALYHDKMDTYTNGENSIH</sequence>
<dbReference type="PANTHER" id="PTHR33392">
    <property type="entry name" value="POLYISOPRENYL-TEICHOIC ACID--PEPTIDOGLYCAN TEICHOIC ACID TRANSFERASE TAGU"/>
    <property type="match status" value="1"/>
</dbReference>
<name>A0A839NDN9_9MICO</name>
<dbReference type="NCBIfam" id="TIGR00350">
    <property type="entry name" value="lytR_cpsA_psr"/>
    <property type="match status" value="1"/>
</dbReference>
<dbReference type="PANTHER" id="PTHR33392:SF6">
    <property type="entry name" value="POLYISOPRENYL-TEICHOIC ACID--PEPTIDOGLYCAN TEICHOIC ACID TRANSFERASE TAGU"/>
    <property type="match status" value="1"/>
</dbReference>
<comment type="caution">
    <text evidence="5">The sequence shown here is derived from an EMBL/GenBank/DDBJ whole genome shotgun (WGS) entry which is preliminary data.</text>
</comment>
<dbReference type="Proteomes" id="UP000559182">
    <property type="component" value="Unassembled WGS sequence"/>
</dbReference>
<dbReference type="InterPro" id="IPR050922">
    <property type="entry name" value="LytR/CpsA/Psr_CW_biosynth"/>
</dbReference>
<gene>
    <name evidence="5" type="ORF">FHU39_002819</name>
</gene>
<organism evidence="5 6">
    <name type="scientific">Flexivirga oryzae</name>
    <dbReference type="NCBI Taxonomy" id="1794944"/>
    <lineage>
        <taxon>Bacteria</taxon>
        <taxon>Bacillati</taxon>
        <taxon>Actinomycetota</taxon>
        <taxon>Actinomycetes</taxon>
        <taxon>Micrococcales</taxon>
        <taxon>Dermacoccaceae</taxon>
        <taxon>Flexivirga</taxon>
    </lineage>
</organism>
<evidence type="ECO:0000256" key="3">
    <source>
        <dbReference type="SAM" id="Phobius"/>
    </source>
</evidence>
<dbReference type="EMBL" id="JACHVQ010000002">
    <property type="protein sequence ID" value="MBB2892801.1"/>
    <property type="molecule type" value="Genomic_DNA"/>
</dbReference>
<feature type="region of interest" description="Disordered" evidence="2">
    <location>
        <begin position="1"/>
        <end position="70"/>
    </location>
</feature>
<dbReference type="RefSeq" id="WP_183321200.1">
    <property type="nucleotide sequence ID" value="NZ_JACHVQ010000002.1"/>
</dbReference>
<protein>
    <submittedName>
        <fullName evidence="5">LCP family protein required for cell wall assembly</fullName>
    </submittedName>
</protein>
<evidence type="ECO:0000256" key="1">
    <source>
        <dbReference type="ARBA" id="ARBA00006068"/>
    </source>
</evidence>
<keyword evidence="6" id="KW-1185">Reference proteome</keyword>
<dbReference type="AlphaFoldDB" id="A0A839NDN9"/>
<evidence type="ECO:0000313" key="6">
    <source>
        <dbReference type="Proteomes" id="UP000559182"/>
    </source>
</evidence>
<keyword evidence="3" id="KW-0472">Membrane</keyword>
<evidence type="ECO:0000313" key="5">
    <source>
        <dbReference type="EMBL" id="MBB2892801.1"/>
    </source>
</evidence>
<evidence type="ECO:0000256" key="2">
    <source>
        <dbReference type="SAM" id="MobiDB-lite"/>
    </source>
</evidence>
<dbReference type="Gene3D" id="3.40.630.190">
    <property type="entry name" value="LCP protein"/>
    <property type="match status" value="1"/>
</dbReference>
<evidence type="ECO:0000259" key="4">
    <source>
        <dbReference type="Pfam" id="PF03816"/>
    </source>
</evidence>
<feature type="compositionally biased region" description="Acidic residues" evidence="2">
    <location>
        <begin position="1"/>
        <end position="15"/>
    </location>
</feature>
<feature type="domain" description="Cell envelope-related transcriptional attenuator" evidence="4">
    <location>
        <begin position="153"/>
        <end position="296"/>
    </location>
</feature>
<feature type="transmembrane region" description="Helical" evidence="3">
    <location>
        <begin position="79"/>
        <end position="102"/>
    </location>
</feature>
<feature type="compositionally biased region" description="Acidic residues" evidence="2">
    <location>
        <begin position="25"/>
        <end position="54"/>
    </location>
</feature>
<keyword evidence="3" id="KW-1133">Transmembrane helix</keyword>
<proteinExistence type="inferred from homology"/>
<comment type="similarity">
    <text evidence="1">Belongs to the LytR/CpsA/Psr (LCP) family.</text>
</comment>
<keyword evidence="3" id="KW-0812">Transmembrane</keyword>
<dbReference type="InterPro" id="IPR004474">
    <property type="entry name" value="LytR_CpsA_psr"/>
</dbReference>
<accession>A0A839NDN9</accession>
<dbReference type="Pfam" id="PF03816">
    <property type="entry name" value="LytR_cpsA_psr"/>
    <property type="match status" value="1"/>
</dbReference>
<reference evidence="5 6" key="1">
    <citation type="submission" date="2020-08" db="EMBL/GenBank/DDBJ databases">
        <title>Sequencing the genomes of 1000 actinobacteria strains.</title>
        <authorList>
            <person name="Klenk H.-P."/>
        </authorList>
    </citation>
    <scope>NUCLEOTIDE SEQUENCE [LARGE SCALE GENOMIC DNA]</scope>
    <source>
        <strain evidence="5 6">DSM 105369</strain>
    </source>
</reference>